<sequence length="198" mass="22427">MNKHYWLLRPLPHGTDHLENFIKTNFIAVGYPVGEDLSDFSFNDMRTILSKNDMEEGIGNLHSLVKGMSIGDVVVVPSTNKKDIYFAEIESDYIYDKTVDKNVEGLGYPHQRKVKWLLNKQSILRSELPDELRGSLRYPGAVADLTKHAQLIEQLINGTITEVTALETDAIDVIKELLNSKDDSIRLKAAELVLKFKL</sequence>
<evidence type="ECO:0000313" key="2">
    <source>
        <dbReference type="Proteomes" id="UP000199410"/>
    </source>
</evidence>
<name>A0A1H9JJ97_9BACI</name>
<organism evidence="1 2">
    <name type="scientific">Lysinibacillus fusiformis</name>
    <dbReference type="NCBI Taxonomy" id="28031"/>
    <lineage>
        <taxon>Bacteria</taxon>
        <taxon>Bacillati</taxon>
        <taxon>Bacillota</taxon>
        <taxon>Bacilli</taxon>
        <taxon>Bacillales</taxon>
        <taxon>Bacillaceae</taxon>
        <taxon>Lysinibacillus</taxon>
    </lineage>
</organism>
<dbReference type="RefSeq" id="WP_089986221.1">
    <property type="nucleotide sequence ID" value="NZ_FMVP01000008.1"/>
</dbReference>
<reference evidence="1 2" key="1">
    <citation type="submission" date="2016-10" db="EMBL/GenBank/DDBJ databases">
        <authorList>
            <person name="Varghese N."/>
            <person name="Submissions S."/>
        </authorList>
    </citation>
    <scope>NUCLEOTIDE SEQUENCE [LARGE SCALE GENOMIC DNA]</scope>
    <source>
        <strain evidence="1 2">TC-13</strain>
    </source>
</reference>
<dbReference type="EMBL" id="FOEL01000008">
    <property type="protein sequence ID" value="SEQ87061.1"/>
    <property type="molecule type" value="Genomic_DNA"/>
</dbReference>
<proteinExistence type="predicted"/>
<dbReference type="AlphaFoldDB" id="A0A1H9JJ97"/>
<comment type="caution">
    <text evidence="1">The sequence shown here is derived from an EMBL/GenBank/DDBJ whole genome shotgun (WGS) entry which is preliminary data.</text>
</comment>
<evidence type="ECO:0000313" key="1">
    <source>
        <dbReference type="EMBL" id="SEQ87061.1"/>
    </source>
</evidence>
<protein>
    <submittedName>
        <fullName evidence="1">Uncharacterized protein</fullName>
    </submittedName>
</protein>
<gene>
    <name evidence="1" type="ORF">SAMN02787113_02541</name>
</gene>
<accession>A0A1H9JJ97</accession>
<dbReference type="Proteomes" id="UP000199410">
    <property type="component" value="Unassembled WGS sequence"/>
</dbReference>